<dbReference type="GeneID" id="18472885"/>
<dbReference type="PANTHER" id="PTHR14582:SF1">
    <property type="entry name" value="CENTROMERE PROTEIN O"/>
    <property type="match status" value="1"/>
</dbReference>
<dbReference type="AlphaFoldDB" id="I4YDT9"/>
<evidence type="ECO:0000256" key="3">
    <source>
        <dbReference type="ARBA" id="ARBA00007321"/>
    </source>
</evidence>
<dbReference type="EMBL" id="JH668229">
    <property type="protein sequence ID" value="EIM22131.1"/>
    <property type="molecule type" value="Genomic_DNA"/>
</dbReference>
<protein>
    <submittedName>
        <fullName evidence="8">Uncharacterized protein</fullName>
    </submittedName>
</protein>
<name>I4YDT9_WALMC</name>
<comment type="similarity">
    <text evidence="3">Belongs to the CENP-O/MCM21 family.</text>
</comment>
<accession>I4YDT9</accession>
<dbReference type="InterPro" id="IPR018464">
    <property type="entry name" value="CENP-O"/>
</dbReference>
<evidence type="ECO:0000256" key="2">
    <source>
        <dbReference type="ARBA" id="ARBA00004584"/>
    </source>
</evidence>
<dbReference type="HOGENOM" id="CLU_434269_0_0_1"/>
<evidence type="ECO:0000256" key="1">
    <source>
        <dbReference type="ARBA" id="ARBA00004123"/>
    </source>
</evidence>
<dbReference type="OrthoDB" id="514248at2759"/>
<dbReference type="InParanoid" id="I4YDT9"/>
<feature type="compositionally biased region" description="Basic and acidic residues" evidence="7">
    <location>
        <begin position="493"/>
        <end position="513"/>
    </location>
</feature>
<evidence type="ECO:0000256" key="5">
    <source>
        <dbReference type="ARBA" id="ARBA00023242"/>
    </source>
</evidence>
<dbReference type="RefSeq" id="XP_006957933.1">
    <property type="nucleotide sequence ID" value="XM_006957871.1"/>
</dbReference>
<proteinExistence type="inferred from homology"/>
<keyword evidence="4" id="KW-0158">Chromosome</keyword>
<organism evidence="8 9">
    <name type="scientific">Wallemia mellicola (strain ATCC MYA-4683 / CBS 633.66)</name>
    <name type="common">Wallemia sebi (CBS 633.66)</name>
    <dbReference type="NCBI Taxonomy" id="671144"/>
    <lineage>
        <taxon>Eukaryota</taxon>
        <taxon>Fungi</taxon>
        <taxon>Dikarya</taxon>
        <taxon>Basidiomycota</taxon>
        <taxon>Wallemiomycotina</taxon>
        <taxon>Wallemiomycetes</taxon>
        <taxon>Wallemiales</taxon>
        <taxon>Wallemiaceae</taxon>
        <taxon>Wallemia</taxon>
    </lineage>
</organism>
<evidence type="ECO:0000256" key="7">
    <source>
        <dbReference type="SAM" id="MobiDB-lite"/>
    </source>
</evidence>
<dbReference type="GO" id="GO:0005634">
    <property type="term" value="C:nucleus"/>
    <property type="evidence" value="ECO:0007669"/>
    <property type="project" value="UniProtKB-SubCell"/>
</dbReference>
<feature type="compositionally biased region" description="Acidic residues" evidence="7">
    <location>
        <begin position="597"/>
        <end position="607"/>
    </location>
</feature>
<dbReference type="eggNOG" id="ENOG502RSDE">
    <property type="taxonomic scope" value="Eukaryota"/>
</dbReference>
<dbReference type="GO" id="GO:0031511">
    <property type="term" value="C:Mis6-Sim4 complex"/>
    <property type="evidence" value="ECO:0007669"/>
    <property type="project" value="TreeGrafter"/>
</dbReference>
<feature type="compositionally biased region" description="Polar residues" evidence="7">
    <location>
        <begin position="614"/>
        <end position="630"/>
    </location>
</feature>
<keyword evidence="5" id="KW-0539">Nucleus</keyword>
<feature type="compositionally biased region" description="Polar residues" evidence="7">
    <location>
        <begin position="515"/>
        <end position="534"/>
    </location>
</feature>
<dbReference type="CDD" id="cd23830">
    <property type="entry name" value="DRWD-N_Mcm21"/>
    <property type="match status" value="1"/>
</dbReference>
<gene>
    <name evidence="8" type="ORF">WALSEDRAFT_57195</name>
</gene>
<comment type="subcellular location">
    <subcellularLocation>
        <location evidence="2">Chromosome</location>
        <location evidence="2">Centromere</location>
    </subcellularLocation>
    <subcellularLocation>
        <location evidence="1">Nucleus</location>
    </subcellularLocation>
</comment>
<reference evidence="8 9" key="1">
    <citation type="journal article" date="2012" name="Fungal Genet. Biol.">
        <title>The genome of the xerotolerant mold Wallemia sebi reveals adaptations to osmotic stress and suggests cryptic sexual reproduction.</title>
        <authorList>
            <person name="Padamsee M."/>
            <person name="Kumar T.K.A."/>
            <person name="Riley R."/>
            <person name="Binder M."/>
            <person name="Boyd A."/>
            <person name="Calvo A.M."/>
            <person name="Furukawa K."/>
            <person name="Hesse C."/>
            <person name="Hohmann S."/>
            <person name="James T.Y."/>
            <person name="LaButti K."/>
            <person name="Lapidus A."/>
            <person name="Lindquist E."/>
            <person name="Lucas S."/>
            <person name="Miller K."/>
            <person name="Shantappa S."/>
            <person name="Grigoriev I.V."/>
            <person name="Hibbett D.S."/>
            <person name="McLaughlin D.J."/>
            <person name="Spatafora J.W."/>
            <person name="Aime M.C."/>
        </authorList>
    </citation>
    <scope>NUCLEOTIDE SEQUENCE [LARGE SCALE GENOMIC DNA]</scope>
    <source>
        <strain evidence="9">ATCC MYA-4683 / CBS 633.66</strain>
    </source>
</reference>
<evidence type="ECO:0000313" key="8">
    <source>
        <dbReference type="EMBL" id="EIM22131.1"/>
    </source>
</evidence>
<dbReference type="KEGG" id="wse:WALSEDRAFT_57195"/>
<feature type="region of interest" description="Disordered" evidence="7">
    <location>
        <begin position="559"/>
        <end position="630"/>
    </location>
</feature>
<evidence type="ECO:0000313" key="9">
    <source>
        <dbReference type="Proteomes" id="UP000005242"/>
    </source>
</evidence>
<evidence type="ECO:0000256" key="4">
    <source>
        <dbReference type="ARBA" id="ARBA00022454"/>
    </source>
</evidence>
<keyword evidence="9" id="KW-1185">Reference proteome</keyword>
<feature type="region of interest" description="Disordered" evidence="7">
    <location>
        <begin position="438"/>
        <end position="534"/>
    </location>
</feature>
<sequence>MSSKHSENTSNTRLENELRVLLEKKSSLKSKLNDKISLEDQILKSLSTSSENIAKSQTLHCFRSLGLSAFDIDLTRGRWERSRTDILKRGLAIRIETFLFDKFWEPYYVILAKSQDSDLIRVAHHTIPHFIDLQPLGDAYLGWSPPDSSVYEITPRIINPFRFVSELQRALVAYIGRREKVKELQDYVDACSSVNNMKLTANDGYRSLDIVWEIGEVDIRTKIMPNEEYTDRSYKRYFRLLIEYELFSYELYFNIGWPLDFASGGGLEFIGGDVTMELIIDKLPSDSLLGHQSAHQFRQFQPQLLRHCFMRHRENKQELLAKQKVQLAYEQHQTYNDIPDIIERLNGAISDGDLLEKRTPKEITINAEVEPAEVAESSESELEDEDLLPLAARTQYVQNIVHSPEPEGQELSPERLARLERLERKDMSARVERVERVERVDSEEPDEPESSEHLKRLRRLRRSQQEEGDERSVSQEMTTEEKEEAMMKKRRAEARLNKRQLETEGQHLRREGDVTVSSRRSSQRLSGDYASDTTSLIAFQEGIAKDAIGDARKARENALGELRKSTMRKKKADDQGGPSKTKKKRTERVRSSREEREQSDEQSEVQQEEEHADSTPTPSQRTKSTDTPSE</sequence>
<keyword evidence="6" id="KW-0137">Centromere</keyword>
<evidence type="ECO:0000256" key="6">
    <source>
        <dbReference type="ARBA" id="ARBA00023328"/>
    </source>
</evidence>
<dbReference type="PANTHER" id="PTHR14582">
    <property type="entry name" value="INNER KINETOCHORE SUBUNIT MAL2"/>
    <property type="match status" value="1"/>
</dbReference>
<dbReference type="Proteomes" id="UP000005242">
    <property type="component" value="Unassembled WGS sequence"/>
</dbReference>
<dbReference type="Pfam" id="PF09496">
    <property type="entry name" value="CENP-O"/>
    <property type="match status" value="1"/>
</dbReference>